<keyword evidence="3 5" id="KW-1133">Transmembrane helix</keyword>
<proteinExistence type="predicted"/>
<dbReference type="InterPro" id="IPR038599">
    <property type="entry name" value="LAP1C-like_C_sf"/>
</dbReference>
<evidence type="ECO:0000256" key="3">
    <source>
        <dbReference type="ARBA" id="ARBA00022989"/>
    </source>
</evidence>
<dbReference type="OrthoDB" id="6258998at2759"/>
<protein>
    <recommendedName>
        <fullName evidence="8">Torsin-1A-interacting protein 1</fullName>
    </recommendedName>
</protein>
<dbReference type="AlphaFoldDB" id="A0A9P0DUU8"/>
<evidence type="ECO:0000256" key="2">
    <source>
        <dbReference type="ARBA" id="ARBA00022692"/>
    </source>
</evidence>
<dbReference type="PANTHER" id="PTHR18843:SF7">
    <property type="entry name" value="LAMINA-ASSOCIATED POLYPEPTIDE 1B ISOFORM 1-RELATED"/>
    <property type="match status" value="1"/>
</dbReference>
<dbReference type="InterPro" id="IPR008662">
    <property type="entry name" value="TOIP1/2"/>
</dbReference>
<comment type="subcellular location">
    <subcellularLocation>
        <location evidence="1">Membrane</location>
    </subcellularLocation>
</comment>
<dbReference type="PANTHER" id="PTHR18843">
    <property type="entry name" value="TORSIN-1A-INTERACTING PROTEIN"/>
    <property type="match status" value="1"/>
</dbReference>
<sequence>MPNPEASSTPSNLRIRSRKGIHVQNISHTSPIGKATPKDCFGQQQTETRKFENDNMWSQGFSQEGFFYSSDSDSQSSIEQETCLIDSDNNKFTTKYYYLMAVIMAFLMIAILLLPQYKGISNNKYSIEDLENQFNKQDKHFWPSIRVNVQEILEFQQPRVIIFLYENHSLTIVENIVTSISKVAVCLLSDCSQEPINIEGSVLSPIAIQDDFGSIVSNYRQQLDKSGVFIIRNLQLVPGKSAQALHLLCDEYNPLIKRALFLFTVKVDSGLLPHDKYTATQFLETLLLKAWDDIGVDDKFYPLFARISGTILTVR</sequence>
<keyword evidence="4 5" id="KW-0472">Membrane</keyword>
<dbReference type="GO" id="GO:0001671">
    <property type="term" value="F:ATPase activator activity"/>
    <property type="evidence" value="ECO:0007669"/>
    <property type="project" value="InterPro"/>
</dbReference>
<evidence type="ECO:0000256" key="5">
    <source>
        <dbReference type="SAM" id="Phobius"/>
    </source>
</evidence>
<evidence type="ECO:0000313" key="6">
    <source>
        <dbReference type="EMBL" id="CAH1183016.1"/>
    </source>
</evidence>
<evidence type="ECO:0000256" key="1">
    <source>
        <dbReference type="ARBA" id="ARBA00004370"/>
    </source>
</evidence>
<accession>A0A9P0DUU8</accession>
<reference evidence="6" key="1">
    <citation type="submission" date="2022-01" db="EMBL/GenBank/DDBJ databases">
        <authorList>
            <person name="King R."/>
        </authorList>
    </citation>
    <scope>NUCLEOTIDE SEQUENCE</scope>
</reference>
<dbReference type="GO" id="GO:0061024">
    <property type="term" value="P:membrane organization"/>
    <property type="evidence" value="ECO:0007669"/>
    <property type="project" value="TreeGrafter"/>
</dbReference>
<dbReference type="GO" id="GO:0016020">
    <property type="term" value="C:membrane"/>
    <property type="evidence" value="ECO:0007669"/>
    <property type="project" value="UniProtKB-SubCell"/>
</dbReference>
<dbReference type="EMBL" id="CAKJTU040000002">
    <property type="protein sequence ID" value="CAH1183016.1"/>
    <property type="molecule type" value="Genomic_DNA"/>
</dbReference>
<dbReference type="Proteomes" id="UP001152799">
    <property type="component" value="Unassembled WGS sequence"/>
</dbReference>
<organism evidence="6 7">
    <name type="scientific">Ceutorhynchus assimilis</name>
    <name type="common">cabbage seed weevil</name>
    <dbReference type="NCBI Taxonomy" id="467358"/>
    <lineage>
        <taxon>Eukaryota</taxon>
        <taxon>Metazoa</taxon>
        <taxon>Ecdysozoa</taxon>
        <taxon>Arthropoda</taxon>
        <taxon>Hexapoda</taxon>
        <taxon>Insecta</taxon>
        <taxon>Pterygota</taxon>
        <taxon>Neoptera</taxon>
        <taxon>Endopterygota</taxon>
        <taxon>Coleoptera</taxon>
        <taxon>Polyphaga</taxon>
        <taxon>Cucujiformia</taxon>
        <taxon>Curculionidae</taxon>
        <taxon>Ceutorhynchinae</taxon>
        <taxon>Ceutorhynchus</taxon>
    </lineage>
</organism>
<keyword evidence="2 5" id="KW-0812">Transmembrane</keyword>
<keyword evidence="7" id="KW-1185">Reference proteome</keyword>
<feature type="transmembrane region" description="Helical" evidence="5">
    <location>
        <begin position="96"/>
        <end position="114"/>
    </location>
</feature>
<name>A0A9P0DUU8_9CUCU</name>
<evidence type="ECO:0008006" key="8">
    <source>
        <dbReference type="Google" id="ProtNLM"/>
    </source>
</evidence>
<gene>
    <name evidence="6" type="ORF">CEUTPL_LOCUS14513</name>
</gene>
<comment type="caution">
    <text evidence="6">The sequence shown here is derived from an EMBL/GenBank/DDBJ whole genome shotgun (WGS) entry which is preliminary data.</text>
</comment>
<evidence type="ECO:0000313" key="7">
    <source>
        <dbReference type="Proteomes" id="UP001152799"/>
    </source>
</evidence>
<evidence type="ECO:0000256" key="4">
    <source>
        <dbReference type="ARBA" id="ARBA00023136"/>
    </source>
</evidence>
<dbReference type="Gene3D" id="3.40.50.12190">
    <property type="match status" value="1"/>
</dbReference>